<comment type="caution">
    <text evidence="9">Lacks conserved residue(s) required for the propagation of feature annotation.</text>
</comment>
<dbReference type="STRING" id="639004.SAMN04488239_11681"/>
<dbReference type="AlphaFoldDB" id="A0A1G7BHJ8"/>
<organism evidence="10 11">
    <name type="scientific">Ruegeria marina</name>
    <dbReference type="NCBI Taxonomy" id="639004"/>
    <lineage>
        <taxon>Bacteria</taxon>
        <taxon>Pseudomonadati</taxon>
        <taxon>Pseudomonadota</taxon>
        <taxon>Alphaproteobacteria</taxon>
        <taxon>Rhodobacterales</taxon>
        <taxon>Roseobacteraceae</taxon>
        <taxon>Ruegeria</taxon>
    </lineage>
</organism>
<evidence type="ECO:0000256" key="6">
    <source>
        <dbReference type="ARBA" id="ARBA00022692"/>
    </source>
</evidence>
<sequence length="306" mass="33133">MTTAMLLGFAMLLDAAFGEPEWLWSRVRHPAVLIGNIISTLDQELNEGTHKRLKGIAVTTILGLGALSIGALLSLLGPVAEVLVCAVLLAQKSLATHVSDVADALRLSLPEARRSVARIVSRDTAAMTEAQVARSAIESAAENLSDGVIAPAFWFLVGGLPGLLLYKTINTADSMIGYMNERYLQFGWAAAKLDDLLNLIPARLTCLMIVTLSNSWSQWRGIIEDAERHISPNAGWPEAAMARALGIALAGPRSYHGQIRYLAWVNENGRKDIGAREIERAVGLLWQVWTLALGLVLTCLAVMLIF</sequence>
<evidence type="ECO:0000313" key="10">
    <source>
        <dbReference type="EMBL" id="SDE25906.1"/>
    </source>
</evidence>
<proteinExistence type="inferred from homology"/>
<dbReference type="RefSeq" id="WP_093035534.1">
    <property type="nucleotide sequence ID" value="NZ_FMZV01000016.1"/>
</dbReference>
<evidence type="ECO:0000256" key="1">
    <source>
        <dbReference type="ARBA" id="ARBA00004651"/>
    </source>
</evidence>
<dbReference type="GO" id="GO:0009236">
    <property type="term" value="P:cobalamin biosynthetic process"/>
    <property type="evidence" value="ECO:0007669"/>
    <property type="project" value="UniProtKB-UniRule"/>
</dbReference>
<accession>A0A1G7BHJ8</accession>
<dbReference type="PANTHER" id="PTHR34308">
    <property type="entry name" value="COBALAMIN BIOSYNTHESIS PROTEIN CBIB"/>
    <property type="match status" value="1"/>
</dbReference>
<protein>
    <recommendedName>
        <fullName evidence="9">Cobalamin biosynthesis protein CobD</fullName>
    </recommendedName>
</protein>
<comment type="similarity">
    <text evidence="3 9">Belongs to the CobD/CbiB family.</text>
</comment>
<keyword evidence="8 9" id="KW-0472">Membrane</keyword>
<evidence type="ECO:0000256" key="8">
    <source>
        <dbReference type="ARBA" id="ARBA00023136"/>
    </source>
</evidence>
<dbReference type="HAMAP" id="MF_00024">
    <property type="entry name" value="CobD_CbiB"/>
    <property type="match status" value="1"/>
</dbReference>
<dbReference type="PANTHER" id="PTHR34308:SF1">
    <property type="entry name" value="COBALAMIN BIOSYNTHESIS PROTEIN CBIB"/>
    <property type="match status" value="1"/>
</dbReference>
<keyword evidence="5 9" id="KW-0169">Cobalamin biosynthesis</keyword>
<comment type="pathway">
    <text evidence="2 9">Cofactor biosynthesis; adenosylcobalamin biosynthesis.</text>
</comment>
<dbReference type="InterPro" id="IPR004485">
    <property type="entry name" value="Cobalamin_biosynth_CobD/CbiB"/>
</dbReference>
<feature type="transmembrane region" description="Helical" evidence="9">
    <location>
        <begin position="284"/>
        <end position="305"/>
    </location>
</feature>
<dbReference type="GO" id="GO:0048472">
    <property type="term" value="F:threonine-phosphate decarboxylase activity"/>
    <property type="evidence" value="ECO:0007669"/>
    <property type="project" value="InterPro"/>
</dbReference>
<evidence type="ECO:0000256" key="4">
    <source>
        <dbReference type="ARBA" id="ARBA00022475"/>
    </source>
</evidence>
<name>A0A1G7BHJ8_9RHOB</name>
<evidence type="ECO:0000313" key="11">
    <source>
        <dbReference type="Proteomes" id="UP000199628"/>
    </source>
</evidence>
<dbReference type="Proteomes" id="UP000199628">
    <property type="component" value="Unassembled WGS sequence"/>
</dbReference>
<comment type="subcellular location">
    <subcellularLocation>
        <location evidence="1 9">Cell membrane</location>
        <topology evidence="1 9">Multi-pass membrane protein</topology>
    </subcellularLocation>
</comment>
<keyword evidence="6 9" id="KW-0812">Transmembrane</keyword>
<dbReference type="UniPathway" id="UPA00148"/>
<evidence type="ECO:0000256" key="2">
    <source>
        <dbReference type="ARBA" id="ARBA00004953"/>
    </source>
</evidence>
<dbReference type="EMBL" id="FMZV01000016">
    <property type="protein sequence ID" value="SDE25906.1"/>
    <property type="molecule type" value="Genomic_DNA"/>
</dbReference>
<evidence type="ECO:0000256" key="9">
    <source>
        <dbReference type="HAMAP-Rule" id="MF_00024"/>
    </source>
</evidence>
<reference evidence="11" key="1">
    <citation type="submission" date="2016-10" db="EMBL/GenBank/DDBJ databases">
        <authorList>
            <person name="Varghese N."/>
            <person name="Submissions S."/>
        </authorList>
    </citation>
    <scope>NUCLEOTIDE SEQUENCE [LARGE SCALE GENOMIC DNA]</scope>
    <source>
        <strain evidence="11">CGMCC 1.9108</strain>
    </source>
</reference>
<keyword evidence="11" id="KW-1185">Reference proteome</keyword>
<keyword evidence="4 9" id="KW-1003">Cell membrane</keyword>
<keyword evidence="7 9" id="KW-1133">Transmembrane helix</keyword>
<dbReference type="GO" id="GO:0005886">
    <property type="term" value="C:plasma membrane"/>
    <property type="evidence" value="ECO:0007669"/>
    <property type="project" value="UniProtKB-SubCell"/>
</dbReference>
<evidence type="ECO:0000256" key="7">
    <source>
        <dbReference type="ARBA" id="ARBA00022989"/>
    </source>
</evidence>
<evidence type="ECO:0000256" key="5">
    <source>
        <dbReference type="ARBA" id="ARBA00022573"/>
    </source>
</evidence>
<gene>
    <name evidence="9" type="primary">cobD</name>
    <name evidence="10" type="ORF">SAMN04488239_11681</name>
</gene>
<dbReference type="NCBIfam" id="TIGR00380">
    <property type="entry name" value="cobal_cbiB"/>
    <property type="match status" value="1"/>
</dbReference>
<comment type="function">
    <text evidence="9">Converts cobyric acid to cobinamide by the addition of aminopropanol on the F carboxylic group.</text>
</comment>
<evidence type="ECO:0000256" key="3">
    <source>
        <dbReference type="ARBA" id="ARBA00006263"/>
    </source>
</evidence>
<dbReference type="GO" id="GO:0015420">
    <property type="term" value="F:ABC-type vitamin B12 transporter activity"/>
    <property type="evidence" value="ECO:0007669"/>
    <property type="project" value="UniProtKB-UniRule"/>
</dbReference>
<dbReference type="OrthoDB" id="9811967at2"/>
<feature type="transmembrane region" description="Helical" evidence="9">
    <location>
        <begin position="56"/>
        <end position="89"/>
    </location>
</feature>
<dbReference type="Pfam" id="PF03186">
    <property type="entry name" value="CobD_Cbib"/>
    <property type="match status" value="1"/>
</dbReference>